<reference evidence="2" key="2">
    <citation type="submission" date="2021-04" db="EMBL/GenBank/DDBJ databases">
        <authorList>
            <person name="Gilroy R."/>
        </authorList>
    </citation>
    <scope>NUCLEOTIDE SEQUENCE</scope>
    <source>
        <strain evidence="2">Gambia15-2214</strain>
    </source>
</reference>
<dbReference type="EMBL" id="JAHLFV010000087">
    <property type="protein sequence ID" value="MBU3849692.1"/>
    <property type="molecule type" value="Genomic_DNA"/>
</dbReference>
<keyword evidence="1" id="KW-0175">Coiled coil</keyword>
<reference evidence="2" key="1">
    <citation type="journal article" date="2021" name="PeerJ">
        <title>Extensive microbial diversity within the chicken gut microbiome revealed by metagenomics and culture.</title>
        <authorList>
            <person name="Gilroy R."/>
            <person name="Ravi A."/>
            <person name="Getino M."/>
            <person name="Pursley I."/>
            <person name="Horton D.L."/>
            <person name="Alikhan N.F."/>
            <person name="Baker D."/>
            <person name="Gharbi K."/>
            <person name="Hall N."/>
            <person name="Watson M."/>
            <person name="Adriaenssens E.M."/>
            <person name="Foster-Nyarko E."/>
            <person name="Jarju S."/>
            <person name="Secka A."/>
            <person name="Antonio M."/>
            <person name="Oren A."/>
            <person name="Chaudhuri R.R."/>
            <person name="La Ragione R."/>
            <person name="Hildebrand F."/>
            <person name="Pallen M.J."/>
        </authorList>
    </citation>
    <scope>NUCLEOTIDE SEQUENCE</scope>
    <source>
        <strain evidence="2">Gambia15-2214</strain>
    </source>
</reference>
<dbReference type="AlphaFoldDB" id="A0A9E2NYK2"/>
<dbReference type="Proteomes" id="UP000823914">
    <property type="component" value="Unassembled WGS sequence"/>
</dbReference>
<dbReference type="Gene3D" id="3.40.30.10">
    <property type="entry name" value="Glutaredoxin"/>
    <property type="match status" value="1"/>
</dbReference>
<dbReference type="SUPFAM" id="SSF52833">
    <property type="entry name" value="Thioredoxin-like"/>
    <property type="match status" value="1"/>
</dbReference>
<name>A0A9E2NYK2_9SPIR</name>
<comment type="caution">
    <text evidence="2">The sequence shown here is derived from an EMBL/GenBank/DDBJ whole genome shotgun (WGS) entry which is preliminary data.</text>
</comment>
<dbReference type="Pfam" id="PF13899">
    <property type="entry name" value="Thioredoxin_7"/>
    <property type="match status" value="1"/>
</dbReference>
<evidence type="ECO:0000313" key="2">
    <source>
        <dbReference type="EMBL" id="MBU3849692.1"/>
    </source>
</evidence>
<feature type="coiled-coil region" evidence="1">
    <location>
        <begin position="83"/>
        <end position="110"/>
    </location>
</feature>
<organism evidence="2 3">
    <name type="scientific">Candidatus Treponema excrementipullorum</name>
    <dbReference type="NCBI Taxonomy" id="2838768"/>
    <lineage>
        <taxon>Bacteria</taxon>
        <taxon>Pseudomonadati</taxon>
        <taxon>Spirochaetota</taxon>
        <taxon>Spirochaetia</taxon>
        <taxon>Spirochaetales</taxon>
        <taxon>Treponemataceae</taxon>
        <taxon>Treponema</taxon>
    </lineage>
</organism>
<protein>
    <submittedName>
        <fullName evidence="2">Thioredoxin family protein</fullName>
    </submittedName>
</protein>
<gene>
    <name evidence="2" type="ORF">IAA16_03920</name>
</gene>
<sequence>MAMSFVACQSQVKEPSAYWSNDYEETREKAAKENKNILIFFSGEDWDTYSTGLKDSIFYTKDFVDSLSKEYELVHLDFSESLYNQAEVAEDATEEEKAKAEELRAKLIEDTTVANNFLVNSTPTVLLVSPAGYVYGAIPYDESVTTVAQYVEQINGYKEAGAKVASLTKELETKTGVDKIAVIDGLFETVLPSHQSLLRDLAAEVPSLDPDNVSGRRGEYEVINAYNKSYEAIMGMDVLGAVDILLEPIDSGYLTTAQKQQLYYQVAYFYSLLGETYAEKTMDILKTGYDLDPASEVAAEIMMTVNQLQAIMDAEKTNTGDEN</sequence>
<dbReference type="InterPro" id="IPR036249">
    <property type="entry name" value="Thioredoxin-like_sf"/>
</dbReference>
<proteinExistence type="predicted"/>
<accession>A0A9E2NYK2</accession>
<evidence type="ECO:0000313" key="3">
    <source>
        <dbReference type="Proteomes" id="UP000823914"/>
    </source>
</evidence>
<evidence type="ECO:0000256" key="1">
    <source>
        <dbReference type="SAM" id="Coils"/>
    </source>
</evidence>